<organism evidence="1 2">
    <name type="scientific">Hermanssonia centrifuga</name>
    <dbReference type="NCBI Taxonomy" id="98765"/>
    <lineage>
        <taxon>Eukaryota</taxon>
        <taxon>Fungi</taxon>
        <taxon>Dikarya</taxon>
        <taxon>Basidiomycota</taxon>
        <taxon>Agaricomycotina</taxon>
        <taxon>Agaricomycetes</taxon>
        <taxon>Polyporales</taxon>
        <taxon>Meruliaceae</taxon>
        <taxon>Hermanssonia</taxon>
    </lineage>
</organism>
<evidence type="ECO:0000313" key="2">
    <source>
        <dbReference type="Proteomes" id="UP000186601"/>
    </source>
</evidence>
<comment type="caution">
    <text evidence="1">The sequence shown here is derived from an EMBL/GenBank/DDBJ whole genome shotgun (WGS) entry which is preliminary data.</text>
</comment>
<protein>
    <submittedName>
        <fullName evidence="1">Uncharacterized protein</fullName>
    </submittedName>
</protein>
<dbReference type="EMBL" id="MLYV02000837">
    <property type="protein sequence ID" value="PSR76710.1"/>
    <property type="molecule type" value="Genomic_DNA"/>
</dbReference>
<name>A0A2R6NUT8_9APHY</name>
<dbReference type="AlphaFoldDB" id="A0A2R6NUT8"/>
<dbReference type="Proteomes" id="UP000186601">
    <property type="component" value="Unassembled WGS sequence"/>
</dbReference>
<gene>
    <name evidence="1" type="ORF">PHLCEN_2v8307</name>
</gene>
<proteinExistence type="predicted"/>
<sequence>MHRKCDALEAKLEALKLSAQRGPENHHAKSESNEMSHMEVEFEDQQMTAHEHVSKDDVLRWAEEIG</sequence>
<keyword evidence="2" id="KW-1185">Reference proteome</keyword>
<reference evidence="1 2" key="1">
    <citation type="submission" date="2018-02" db="EMBL/GenBank/DDBJ databases">
        <title>Genome sequence of the basidiomycete white-rot fungus Phlebia centrifuga.</title>
        <authorList>
            <person name="Granchi Z."/>
            <person name="Peng M."/>
            <person name="de Vries R.P."/>
            <person name="Hilden K."/>
            <person name="Makela M.R."/>
            <person name="Grigoriev I."/>
            <person name="Riley R."/>
        </authorList>
    </citation>
    <scope>NUCLEOTIDE SEQUENCE [LARGE SCALE GENOMIC DNA]</scope>
    <source>
        <strain evidence="1 2">FBCC195</strain>
    </source>
</reference>
<evidence type="ECO:0000313" key="1">
    <source>
        <dbReference type="EMBL" id="PSR76710.1"/>
    </source>
</evidence>
<accession>A0A2R6NUT8</accession>